<feature type="compositionally biased region" description="Polar residues" evidence="7">
    <location>
        <begin position="293"/>
        <end position="308"/>
    </location>
</feature>
<dbReference type="GO" id="GO:0003700">
    <property type="term" value="F:DNA-binding transcription factor activity"/>
    <property type="evidence" value="ECO:0007669"/>
    <property type="project" value="InterPro"/>
</dbReference>
<sequence length="714" mass="72478">MAVQPGSALDVTVARRIASLMQSTSTAATLAHFSGAGGSLSGAFAGGLGFGGDAAAALAAMGGGAGGPAGEYAAMLQQLAAAGGLGGFAPAVLQQQQLLAAQMPWLALGLQGHAQSVGMPWGSFPLGAMGAGTYSGMPGMPAAPPRGALSSSPAAKPHDAAVVRSVPAGVDAELHRLQSGASELHRLQSGASDLHRLQSGASSRAVGPRVTFRGLPPSGANAVASPAAIGAAEAGDLTRMQSGASSRAGGDAPFPPRARLGFRVPPAGTVRGPPESNGDGSGAGQDLDMIRMQSANSASKATTGGNNASPSGLRKRKGRSSSGANAETGSQCSGDSGSSGGEGVELGARSGSVVGEGGEEGERTKRRLAQNREAARKSRQRRKDYVQKLEAEVSTLRQKLAAAAHAAAAAEPAEPARALPPRDSAERSADMDTGGPGTDPGQGRGPSQGAPVSVSANEERAAPAGAGAGGEVKAEARGAAPWGDALLQQDVEVALAFERWRGEHAEMGGAVRRALDAGAPADALRPQVEAVRRHLWTMFAMKRAVLCSDSAPAILRLEHLLPMERPFAWLGTLRPSDAAASVLAKLSGALPQAQRTALEALRDSLVEQEAVLAPAHVEALTELRARATAAPMPLKAGVAQDAPGAQPDVFGFFNTLRMLMMRADGVWEAFLEASERSLAPEHFAVAAIAYQETSLALQSMHLPWQAALRTPAQP</sequence>
<dbReference type="EMBL" id="JALJOU010000050">
    <property type="protein sequence ID" value="KAK9830640.1"/>
    <property type="molecule type" value="Genomic_DNA"/>
</dbReference>
<evidence type="ECO:0000256" key="2">
    <source>
        <dbReference type="ARBA" id="ARBA00007163"/>
    </source>
</evidence>
<protein>
    <recommendedName>
        <fullName evidence="12">BZIP domain-containing protein</fullName>
    </recommendedName>
</protein>
<keyword evidence="3" id="KW-0805">Transcription regulation</keyword>
<dbReference type="PROSITE" id="PS00036">
    <property type="entry name" value="BZIP_BASIC"/>
    <property type="match status" value="1"/>
</dbReference>
<dbReference type="Proteomes" id="UP001445335">
    <property type="component" value="Unassembled WGS sequence"/>
</dbReference>
<keyword evidence="6" id="KW-0539">Nucleus</keyword>
<keyword evidence="4" id="KW-0238">DNA-binding</keyword>
<dbReference type="Gene3D" id="1.20.5.170">
    <property type="match status" value="1"/>
</dbReference>
<comment type="similarity">
    <text evidence="2">Belongs to the bZIP family.</text>
</comment>
<evidence type="ECO:0000256" key="7">
    <source>
        <dbReference type="SAM" id="MobiDB-lite"/>
    </source>
</evidence>
<dbReference type="PROSITE" id="PS50217">
    <property type="entry name" value="BZIP"/>
    <property type="match status" value="1"/>
</dbReference>
<comment type="caution">
    <text evidence="10">The sequence shown here is derived from an EMBL/GenBank/DDBJ whole genome shotgun (WGS) entry which is preliminary data.</text>
</comment>
<dbReference type="Pfam" id="PF00170">
    <property type="entry name" value="bZIP_1"/>
    <property type="match status" value="1"/>
</dbReference>
<feature type="region of interest" description="Disordered" evidence="7">
    <location>
        <begin position="238"/>
        <end position="384"/>
    </location>
</feature>
<evidence type="ECO:0000259" key="9">
    <source>
        <dbReference type="PROSITE" id="PS51806"/>
    </source>
</evidence>
<evidence type="ECO:0000256" key="5">
    <source>
        <dbReference type="ARBA" id="ARBA00023163"/>
    </source>
</evidence>
<dbReference type="PANTHER" id="PTHR45693">
    <property type="entry name" value="TRANSCRIPTION FACTOR TGA9"/>
    <property type="match status" value="1"/>
</dbReference>
<dbReference type="InterPro" id="IPR004827">
    <property type="entry name" value="bZIP"/>
</dbReference>
<dbReference type="InterPro" id="IPR025422">
    <property type="entry name" value="TGA_domain"/>
</dbReference>
<dbReference type="AlphaFoldDB" id="A0AAW1R9I3"/>
<evidence type="ECO:0000256" key="3">
    <source>
        <dbReference type="ARBA" id="ARBA00023015"/>
    </source>
</evidence>
<keyword evidence="5" id="KW-0804">Transcription</keyword>
<comment type="subcellular location">
    <subcellularLocation>
        <location evidence="1">Nucleus</location>
    </subcellularLocation>
</comment>
<dbReference type="SUPFAM" id="SSF57959">
    <property type="entry name" value="Leucine zipper domain"/>
    <property type="match status" value="1"/>
</dbReference>
<proteinExistence type="inferred from homology"/>
<keyword evidence="11" id="KW-1185">Reference proteome</keyword>
<evidence type="ECO:0000259" key="8">
    <source>
        <dbReference type="PROSITE" id="PS50217"/>
    </source>
</evidence>
<feature type="region of interest" description="Disordered" evidence="7">
    <location>
        <begin position="195"/>
        <end position="223"/>
    </location>
</feature>
<dbReference type="GO" id="GO:0006351">
    <property type="term" value="P:DNA-templated transcription"/>
    <property type="evidence" value="ECO:0007669"/>
    <property type="project" value="InterPro"/>
</dbReference>
<gene>
    <name evidence="10" type="ORF">WJX81_008343</name>
</gene>
<feature type="compositionally biased region" description="Low complexity" evidence="7">
    <location>
        <begin position="405"/>
        <end position="422"/>
    </location>
</feature>
<organism evidence="10 11">
    <name type="scientific">Elliptochloris bilobata</name>
    <dbReference type="NCBI Taxonomy" id="381761"/>
    <lineage>
        <taxon>Eukaryota</taxon>
        <taxon>Viridiplantae</taxon>
        <taxon>Chlorophyta</taxon>
        <taxon>core chlorophytes</taxon>
        <taxon>Trebouxiophyceae</taxon>
        <taxon>Trebouxiophyceae incertae sedis</taxon>
        <taxon>Elliptochloris clade</taxon>
        <taxon>Elliptochloris</taxon>
    </lineage>
</organism>
<reference evidence="10 11" key="1">
    <citation type="journal article" date="2024" name="Nat. Commun.">
        <title>Phylogenomics reveals the evolutionary origins of lichenization in chlorophyte algae.</title>
        <authorList>
            <person name="Puginier C."/>
            <person name="Libourel C."/>
            <person name="Otte J."/>
            <person name="Skaloud P."/>
            <person name="Haon M."/>
            <person name="Grisel S."/>
            <person name="Petersen M."/>
            <person name="Berrin J.G."/>
            <person name="Delaux P.M."/>
            <person name="Dal Grande F."/>
            <person name="Keller J."/>
        </authorList>
    </citation>
    <scope>NUCLEOTIDE SEQUENCE [LARGE SCALE GENOMIC DNA]</scope>
    <source>
        <strain evidence="10 11">SAG 245.80</strain>
    </source>
</reference>
<evidence type="ECO:0000256" key="6">
    <source>
        <dbReference type="ARBA" id="ARBA00023242"/>
    </source>
</evidence>
<accession>A0AAW1R9I3</accession>
<dbReference type="GO" id="GO:0005634">
    <property type="term" value="C:nucleus"/>
    <property type="evidence" value="ECO:0007669"/>
    <property type="project" value="UniProtKB-SubCell"/>
</dbReference>
<name>A0AAW1R9I3_9CHLO</name>
<evidence type="ECO:0000256" key="1">
    <source>
        <dbReference type="ARBA" id="ARBA00004123"/>
    </source>
</evidence>
<feature type="domain" description="BZIP" evidence="8">
    <location>
        <begin position="361"/>
        <end position="399"/>
    </location>
</feature>
<evidence type="ECO:0000256" key="4">
    <source>
        <dbReference type="ARBA" id="ARBA00023125"/>
    </source>
</evidence>
<dbReference type="PROSITE" id="PS51806">
    <property type="entry name" value="DOG1"/>
    <property type="match status" value="1"/>
</dbReference>
<evidence type="ECO:0000313" key="10">
    <source>
        <dbReference type="EMBL" id="KAK9830640.1"/>
    </source>
</evidence>
<feature type="domain" description="DOG1" evidence="9">
    <location>
        <begin position="490"/>
        <end position="707"/>
    </location>
</feature>
<dbReference type="GO" id="GO:0043565">
    <property type="term" value="F:sequence-specific DNA binding"/>
    <property type="evidence" value="ECO:0007669"/>
    <property type="project" value="InterPro"/>
</dbReference>
<feature type="compositionally biased region" description="Gly residues" evidence="7">
    <location>
        <begin position="434"/>
        <end position="446"/>
    </location>
</feature>
<evidence type="ECO:0008006" key="12">
    <source>
        <dbReference type="Google" id="ProtNLM"/>
    </source>
</evidence>
<evidence type="ECO:0000313" key="11">
    <source>
        <dbReference type="Proteomes" id="UP001445335"/>
    </source>
</evidence>
<dbReference type="PANTHER" id="PTHR45693:SF46">
    <property type="entry name" value="TRANSCRIPTION FACTOR TGA2-RELATED"/>
    <property type="match status" value="1"/>
</dbReference>
<dbReference type="InterPro" id="IPR046347">
    <property type="entry name" value="bZIP_sf"/>
</dbReference>
<feature type="region of interest" description="Disordered" evidence="7">
    <location>
        <begin position="405"/>
        <end position="475"/>
    </location>
</feature>
<dbReference type="SMART" id="SM00338">
    <property type="entry name" value="BRLZ"/>
    <property type="match status" value="1"/>
</dbReference>